<feature type="non-terminal residue" evidence="3">
    <location>
        <position position="1"/>
    </location>
</feature>
<feature type="compositionally biased region" description="Polar residues" evidence="1">
    <location>
        <begin position="157"/>
        <end position="167"/>
    </location>
</feature>
<feature type="region of interest" description="Disordered" evidence="1">
    <location>
        <begin position="50"/>
        <end position="72"/>
    </location>
</feature>
<gene>
    <name evidence="3" type="ORF">BaRGS_00037713</name>
</gene>
<dbReference type="AlphaFoldDB" id="A0ABD0J8H0"/>
<evidence type="ECO:0000256" key="1">
    <source>
        <dbReference type="SAM" id="MobiDB-lite"/>
    </source>
</evidence>
<feature type="region of interest" description="Disordered" evidence="1">
    <location>
        <begin position="133"/>
        <end position="168"/>
    </location>
</feature>
<sequence>HSVVSVEVVEDLLAAVLVSDKIMSSQVPENLTATSLPILALSWNTTVSSTTDRQETTSVDNTTSTTRITDGSDFQSSLTTCNKAVNNVGAMAVVAVFSALVLGVMVAVILLLNQLKKMESECGTVSTQKLKLGTSPENNIGNAPAVNTSRSRDHEPNTSQLADSANNHYDLLTRPEQRGDYRAYEPLSLREATARNEITPSSHNESPLMAAASQPAVRTTGNRLQARDKDNSYEIVEGIYPDLNVEDTTVDTAYPQAQEQRHYHVATNPPEAPYELLTRPENPFYERIPRSTVTVQITPESSRLGRHLAPSSGFESPLQGSRARSGNEQYITLNDRPSTTQSILTANSGTCSQYEQVDAIVPPPRFNKTKKGLSKD</sequence>
<feature type="compositionally biased region" description="Low complexity" evidence="1">
    <location>
        <begin position="56"/>
        <end position="72"/>
    </location>
</feature>
<evidence type="ECO:0000256" key="2">
    <source>
        <dbReference type="SAM" id="Phobius"/>
    </source>
</evidence>
<accession>A0ABD0J8H0</accession>
<reference evidence="3 4" key="1">
    <citation type="journal article" date="2023" name="Sci. Data">
        <title>Genome assembly of the Korean intertidal mud-creeper Batillaria attramentaria.</title>
        <authorList>
            <person name="Patra A.K."/>
            <person name="Ho P.T."/>
            <person name="Jun S."/>
            <person name="Lee S.J."/>
            <person name="Kim Y."/>
            <person name="Won Y.J."/>
        </authorList>
    </citation>
    <scope>NUCLEOTIDE SEQUENCE [LARGE SCALE GENOMIC DNA]</scope>
    <source>
        <strain evidence="3">Wonlab-2016</strain>
    </source>
</reference>
<proteinExistence type="predicted"/>
<evidence type="ECO:0000313" key="3">
    <source>
        <dbReference type="EMBL" id="KAK7465134.1"/>
    </source>
</evidence>
<keyword evidence="2" id="KW-1133">Transmembrane helix</keyword>
<keyword evidence="4" id="KW-1185">Reference proteome</keyword>
<protein>
    <submittedName>
        <fullName evidence="3">Uncharacterized protein</fullName>
    </submittedName>
</protein>
<feature type="region of interest" description="Disordered" evidence="1">
    <location>
        <begin position="300"/>
        <end position="325"/>
    </location>
</feature>
<keyword evidence="2" id="KW-0812">Transmembrane</keyword>
<comment type="caution">
    <text evidence="3">The sequence shown here is derived from an EMBL/GenBank/DDBJ whole genome shotgun (WGS) entry which is preliminary data.</text>
</comment>
<feature type="compositionally biased region" description="Polar residues" evidence="1">
    <location>
        <begin position="133"/>
        <end position="149"/>
    </location>
</feature>
<dbReference type="EMBL" id="JACVVK020000576">
    <property type="protein sequence ID" value="KAK7465134.1"/>
    <property type="molecule type" value="Genomic_DNA"/>
</dbReference>
<keyword evidence="2" id="KW-0472">Membrane</keyword>
<dbReference type="Proteomes" id="UP001519460">
    <property type="component" value="Unassembled WGS sequence"/>
</dbReference>
<organism evidence="3 4">
    <name type="scientific">Batillaria attramentaria</name>
    <dbReference type="NCBI Taxonomy" id="370345"/>
    <lineage>
        <taxon>Eukaryota</taxon>
        <taxon>Metazoa</taxon>
        <taxon>Spiralia</taxon>
        <taxon>Lophotrochozoa</taxon>
        <taxon>Mollusca</taxon>
        <taxon>Gastropoda</taxon>
        <taxon>Caenogastropoda</taxon>
        <taxon>Sorbeoconcha</taxon>
        <taxon>Cerithioidea</taxon>
        <taxon>Batillariidae</taxon>
        <taxon>Batillaria</taxon>
    </lineage>
</organism>
<feature type="compositionally biased region" description="Polar residues" evidence="1">
    <location>
        <begin position="196"/>
        <end position="205"/>
    </location>
</feature>
<feature type="transmembrane region" description="Helical" evidence="2">
    <location>
        <begin position="88"/>
        <end position="112"/>
    </location>
</feature>
<name>A0ABD0J8H0_9CAEN</name>
<evidence type="ECO:0000313" key="4">
    <source>
        <dbReference type="Proteomes" id="UP001519460"/>
    </source>
</evidence>
<feature type="region of interest" description="Disordered" evidence="1">
    <location>
        <begin position="196"/>
        <end position="223"/>
    </location>
</feature>